<dbReference type="Pfam" id="PF20642">
    <property type="entry name" value="TAF1C_HB"/>
    <property type="match status" value="1"/>
</dbReference>
<feature type="region of interest" description="Disordered" evidence="1">
    <location>
        <begin position="1026"/>
        <end position="1045"/>
    </location>
</feature>
<dbReference type="InterPro" id="IPR049087">
    <property type="entry name" value="TAF1C_beta-prop"/>
</dbReference>
<feature type="domain" description="TAF1C beta-propeller" evidence="2">
    <location>
        <begin position="344"/>
        <end position="447"/>
    </location>
</feature>
<evidence type="ECO:0008006" key="6">
    <source>
        <dbReference type="Google" id="ProtNLM"/>
    </source>
</evidence>
<dbReference type="Proteomes" id="UP001642483">
    <property type="component" value="Unassembled WGS sequence"/>
</dbReference>
<keyword evidence="5" id="KW-1185">Reference proteome</keyword>
<dbReference type="EMBL" id="CAWYQH010000119">
    <property type="protein sequence ID" value="CAK8691340.1"/>
    <property type="molecule type" value="Genomic_DNA"/>
</dbReference>
<evidence type="ECO:0000313" key="5">
    <source>
        <dbReference type="Proteomes" id="UP001642483"/>
    </source>
</evidence>
<proteinExistence type="predicted"/>
<dbReference type="InterPro" id="IPR049090">
    <property type="entry name" value="TAF1C_HB"/>
</dbReference>
<comment type="caution">
    <text evidence="4">The sequence shown here is derived from an EMBL/GenBank/DDBJ whole genome shotgun (WGS) entry which is preliminary data.</text>
</comment>
<reference evidence="4 5" key="1">
    <citation type="submission" date="2024-02" db="EMBL/GenBank/DDBJ databases">
        <authorList>
            <person name="Daric V."/>
            <person name="Darras S."/>
        </authorList>
    </citation>
    <scope>NUCLEOTIDE SEQUENCE [LARGE SCALE GENOMIC DNA]</scope>
</reference>
<evidence type="ECO:0000259" key="3">
    <source>
        <dbReference type="Pfam" id="PF20642"/>
    </source>
</evidence>
<sequence length="1157" mass="129777">MAEASNSEFYEFCYPGVSRGTPKDHQHVFAEYGCLEAVNVEYNEPLKIFDCSAKKHKPLLRQGSMMLVEKQPALLLGKPSLINKLLYQPTYRDFFQIRNTHYKGKMRKVHLAKIDEQIHNLTLDHPDVAQGTFLELLSEYFPFQTYKKHIVPGAEAEINCEIFPSKFFPRSRICQDVRFPKSVDPYMFDVPHSLLNDLLREEIEVQTKNITHNASYTGGSLSYKHIGQCHNFHYGVIASAQGQTMSELSLQLMSINANADDFDGRKGIVSSPQLSLGSDYRMMLKNRALQTSITSSLHDGGRYFIGARSQNHVLLGMMNSADVEYKVEEKKLSKLSYASSDCLNVLGVVHSPSNIASMSLSPYIDGECTFTVDSRKLCLWKAGASSSVSLSQQKEINGVESFDIVGLDQSSDNWSQVEFASHPQQVLIANRKSVSVFDMRGKFSKSRILYLPDDEMVMTILSGVNFSQSNEFQHLASTSTNLLLMDQRFSKTPLLKWGTNMKFPCQQLTSIGFPLENETSANHTMVVAANQTGQEVHAYQYMTKYHRANPVFSSAGGMKLGPPESVCRHMAIGSFRDVRRALSGHPFRNRGHVIRRLSYPVTGIAGVSYKTPYNDPEILAMQMSECGDLLYQTFHLKSCSDVYSVKNVVSNEEFEGRNATKCSNSKAKAAEESCVEWAETVASDYQKAVDEEDPMNLRCTRTFLPTFKFSATRLATDLTLQCKTIKAAKDCPVCENQTSCDGNTEDLLNPEKSFTSSDDEADFLTTNDLMNIHSEDGGGNRKCMRCGNDVAMTNAFFQNQNSSVPRPFTAAVCDDYMEEFGDGEGQFPAYGRPSFDQLELINPTPTKTGLGRVLVSTWERPYEELWETFKQEFLEVLQKDKEASEKAVFDLCRDRPAAGEVGDDTSSILSDICENVKQNTEITTEVPESFAVDYNSNVVHINTPSFLQQRGTSGQLVANQNTFETTAPDCQQVAICDSSEQHNVQLSPAKLPLPKQENLRYESDTYSMSSYTTMDSIIEPFPQSIKPSKKRKKHKKMHKRKISRMEDQRDIKTIVERLPEEDSAAKNSFREERIPMIRELSSQNNNNGTSRGNHIFTKVEPQVKLNLNANSLSYSPYSVLGGPNTTFTSPFSSPLRSQTLSQGSAKKKRSGKSIGFL</sequence>
<organism evidence="4 5">
    <name type="scientific">Clavelina lepadiformis</name>
    <name type="common">Light-bulb sea squirt</name>
    <name type="synonym">Ascidia lepadiformis</name>
    <dbReference type="NCBI Taxonomy" id="159417"/>
    <lineage>
        <taxon>Eukaryota</taxon>
        <taxon>Metazoa</taxon>
        <taxon>Chordata</taxon>
        <taxon>Tunicata</taxon>
        <taxon>Ascidiacea</taxon>
        <taxon>Aplousobranchia</taxon>
        <taxon>Clavelinidae</taxon>
        <taxon>Clavelina</taxon>
    </lineage>
</organism>
<dbReference type="InterPro" id="IPR038801">
    <property type="entry name" value="TAF1C"/>
</dbReference>
<accession>A0ABP0GHV4</accession>
<dbReference type="Pfam" id="PF20641">
    <property type="entry name" value="TAF1C_beta-prop"/>
    <property type="match status" value="1"/>
</dbReference>
<feature type="domain" description="TAF1C helical bundle" evidence="3">
    <location>
        <begin position="595"/>
        <end position="683"/>
    </location>
</feature>
<protein>
    <recommendedName>
        <fullName evidence="6">TATA box-binding protein-associated factor RNA polymerase I subunit C</fullName>
    </recommendedName>
</protein>
<feature type="region of interest" description="Disordered" evidence="1">
    <location>
        <begin position="1128"/>
        <end position="1157"/>
    </location>
</feature>
<feature type="compositionally biased region" description="Polar residues" evidence="1">
    <location>
        <begin position="1128"/>
        <end position="1144"/>
    </location>
</feature>
<dbReference type="PANTHER" id="PTHR15319:SF1">
    <property type="entry name" value="TATA BOX-BINDING PROTEIN-ASSOCIATED FACTOR RNA POLYMERASE I SUBUNIT C"/>
    <property type="match status" value="1"/>
</dbReference>
<dbReference type="PANTHER" id="PTHR15319">
    <property type="entry name" value="TATA BOX-BINDING PROTEIN ASSOCIATED FACTOR RNA POLYMERASE I SUBUNIT C"/>
    <property type="match status" value="1"/>
</dbReference>
<evidence type="ECO:0000259" key="2">
    <source>
        <dbReference type="Pfam" id="PF20641"/>
    </source>
</evidence>
<evidence type="ECO:0000313" key="4">
    <source>
        <dbReference type="EMBL" id="CAK8691340.1"/>
    </source>
</evidence>
<feature type="compositionally biased region" description="Basic residues" evidence="1">
    <location>
        <begin position="1027"/>
        <end position="1042"/>
    </location>
</feature>
<gene>
    <name evidence="4" type="ORF">CVLEPA_LOCUS23907</name>
</gene>
<name>A0ABP0GHV4_CLALP</name>
<evidence type="ECO:0000256" key="1">
    <source>
        <dbReference type="SAM" id="MobiDB-lite"/>
    </source>
</evidence>